<protein>
    <recommendedName>
        <fullName evidence="3">MPN domain-containing protein</fullName>
    </recommendedName>
</protein>
<dbReference type="KEGG" id="gfm:Enr17x_05130"/>
<evidence type="ECO:0000313" key="1">
    <source>
        <dbReference type="EMBL" id="QDV48501.1"/>
    </source>
</evidence>
<proteinExistence type="predicted"/>
<organism evidence="1 2">
    <name type="scientific">Gimesia fumaroli</name>
    <dbReference type="NCBI Taxonomy" id="2527976"/>
    <lineage>
        <taxon>Bacteria</taxon>
        <taxon>Pseudomonadati</taxon>
        <taxon>Planctomycetota</taxon>
        <taxon>Planctomycetia</taxon>
        <taxon>Planctomycetales</taxon>
        <taxon>Planctomycetaceae</taxon>
        <taxon>Gimesia</taxon>
    </lineage>
</organism>
<dbReference type="Gene3D" id="3.40.140.10">
    <property type="entry name" value="Cytidine Deaminase, domain 2"/>
    <property type="match status" value="1"/>
</dbReference>
<evidence type="ECO:0008006" key="3">
    <source>
        <dbReference type="Google" id="ProtNLM"/>
    </source>
</evidence>
<sequence length="218" mass="24387">MFYVPSTFLVDLPGLLRRNLHQFMMSNPFCSQEASEQNRLIKAGPVIPAGHQKQSSPADDIAVYDHDRVSGFSPILKMTQSAYREIMDDLVELPFRREKAGMLLGPSEEDDLVTHYIPDKNGRATYSSFTLDAASLNKTLRKYKGVALNCKGVVHVHPPGVLQPSLGDLVYVAQLFANPKNKEATQVMLPIICNGRLYPYLIHAESPREVLIPRLILI</sequence>
<evidence type="ECO:0000313" key="2">
    <source>
        <dbReference type="Proteomes" id="UP000318313"/>
    </source>
</evidence>
<dbReference type="RefSeq" id="WP_145305635.1">
    <property type="nucleotide sequence ID" value="NZ_CP037452.1"/>
</dbReference>
<gene>
    <name evidence="1" type="ORF">Enr17x_05130</name>
</gene>
<dbReference type="OrthoDB" id="419633at2"/>
<name>A0A518I5W4_9PLAN</name>
<dbReference type="AlphaFoldDB" id="A0A518I5W4"/>
<reference evidence="1 2" key="1">
    <citation type="submission" date="2019-03" db="EMBL/GenBank/DDBJ databases">
        <title>Deep-cultivation of Planctomycetes and their phenomic and genomic characterization uncovers novel biology.</title>
        <authorList>
            <person name="Wiegand S."/>
            <person name="Jogler M."/>
            <person name="Boedeker C."/>
            <person name="Pinto D."/>
            <person name="Vollmers J."/>
            <person name="Rivas-Marin E."/>
            <person name="Kohn T."/>
            <person name="Peeters S.H."/>
            <person name="Heuer A."/>
            <person name="Rast P."/>
            <person name="Oberbeckmann S."/>
            <person name="Bunk B."/>
            <person name="Jeske O."/>
            <person name="Meyerdierks A."/>
            <person name="Storesund J.E."/>
            <person name="Kallscheuer N."/>
            <person name="Luecker S."/>
            <person name="Lage O.M."/>
            <person name="Pohl T."/>
            <person name="Merkel B.J."/>
            <person name="Hornburger P."/>
            <person name="Mueller R.-W."/>
            <person name="Bruemmer F."/>
            <person name="Labrenz M."/>
            <person name="Spormann A.M."/>
            <person name="Op den Camp H."/>
            <person name="Overmann J."/>
            <person name="Amann R."/>
            <person name="Jetten M.S.M."/>
            <person name="Mascher T."/>
            <person name="Medema M.H."/>
            <person name="Devos D.P."/>
            <person name="Kaster A.-K."/>
            <person name="Ovreas L."/>
            <person name="Rohde M."/>
            <person name="Galperin M.Y."/>
            <person name="Jogler C."/>
        </authorList>
    </citation>
    <scope>NUCLEOTIDE SEQUENCE [LARGE SCALE GENOMIC DNA]</scope>
    <source>
        <strain evidence="1 2">Enr17</strain>
    </source>
</reference>
<dbReference type="SUPFAM" id="SSF102712">
    <property type="entry name" value="JAB1/MPN domain"/>
    <property type="match status" value="1"/>
</dbReference>
<dbReference type="EMBL" id="CP037452">
    <property type="protein sequence ID" value="QDV48501.1"/>
    <property type="molecule type" value="Genomic_DNA"/>
</dbReference>
<dbReference type="Proteomes" id="UP000318313">
    <property type="component" value="Chromosome"/>
</dbReference>
<accession>A0A518I5W4</accession>
<keyword evidence="2" id="KW-1185">Reference proteome</keyword>